<evidence type="ECO:0000313" key="4">
    <source>
        <dbReference type="Proteomes" id="UP000184330"/>
    </source>
</evidence>
<dbReference type="Proteomes" id="UP000184330">
    <property type="component" value="Unassembled WGS sequence"/>
</dbReference>
<dbReference type="GO" id="GO:0001228">
    <property type="term" value="F:DNA-binding transcription activator activity, RNA polymerase II-specific"/>
    <property type="evidence" value="ECO:0007669"/>
    <property type="project" value="TreeGrafter"/>
</dbReference>
<dbReference type="InterPro" id="IPR053157">
    <property type="entry name" value="Sterol_Uptake_Regulator"/>
</dbReference>
<dbReference type="PANTHER" id="PTHR47784">
    <property type="entry name" value="STEROL UPTAKE CONTROL PROTEIN 2"/>
    <property type="match status" value="1"/>
</dbReference>
<dbReference type="Gene3D" id="4.10.240.10">
    <property type="entry name" value="Zn(2)-C6 fungal-type DNA-binding domain"/>
    <property type="match status" value="1"/>
</dbReference>
<reference evidence="3 4" key="1">
    <citation type="submission" date="2016-03" db="EMBL/GenBank/DDBJ databases">
        <authorList>
            <person name="Ploux O."/>
        </authorList>
    </citation>
    <scope>NUCLEOTIDE SEQUENCE [LARGE SCALE GENOMIC DNA]</scope>
    <source>
        <strain evidence="3 4">UAMH 11012</strain>
    </source>
</reference>
<dbReference type="InterPro" id="IPR021858">
    <property type="entry name" value="Fun_TF"/>
</dbReference>
<dbReference type="GO" id="GO:0008270">
    <property type="term" value="F:zinc ion binding"/>
    <property type="evidence" value="ECO:0007669"/>
    <property type="project" value="InterPro"/>
</dbReference>
<dbReference type="EMBL" id="FJOG01000002">
    <property type="protein sequence ID" value="CZR52466.1"/>
    <property type="molecule type" value="Genomic_DNA"/>
</dbReference>
<evidence type="ECO:0000313" key="3">
    <source>
        <dbReference type="EMBL" id="CZR52466.1"/>
    </source>
</evidence>
<dbReference type="Pfam" id="PF11951">
    <property type="entry name" value="Fungal_trans_2"/>
    <property type="match status" value="1"/>
</dbReference>
<gene>
    <name evidence="3" type="ORF">PAC_02343</name>
</gene>
<protein>
    <recommendedName>
        <fullName evidence="2">Zn(2)-C6 fungal-type domain-containing protein</fullName>
    </recommendedName>
</protein>
<accession>A0A1L7WI81</accession>
<proteinExistence type="predicted"/>
<organism evidence="3 4">
    <name type="scientific">Phialocephala subalpina</name>
    <dbReference type="NCBI Taxonomy" id="576137"/>
    <lineage>
        <taxon>Eukaryota</taxon>
        <taxon>Fungi</taxon>
        <taxon>Dikarya</taxon>
        <taxon>Ascomycota</taxon>
        <taxon>Pezizomycotina</taxon>
        <taxon>Leotiomycetes</taxon>
        <taxon>Helotiales</taxon>
        <taxon>Mollisiaceae</taxon>
        <taxon>Phialocephala</taxon>
        <taxon>Phialocephala fortinii species complex</taxon>
    </lineage>
</organism>
<dbReference type="PROSITE" id="PS50048">
    <property type="entry name" value="ZN2_CY6_FUNGAL_2"/>
    <property type="match status" value="1"/>
</dbReference>
<dbReference type="Pfam" id="PF00172">
    <property type="entry name" value="Zn_clus"/>
    <property type="match status" value="1"/>
</dbReference>
<sequence>MPSRRTHTKSRHGCTQCKAAHIKCDLSRPKCGRCTKTQRSCLFATGPRSHDPPSTVPSPAISPPNNVPQVLGLSESSETDIISWDDLELLHHFSTITYTTLSDRHDLREMWRIQIPKMALKQRFMMHSLFSVTALHIACSAPLESQSSYIDRAIRHHNIALRHLSAELHNITRENGASLFICATLIVVFSLNLAFSRPHQEPTGTVEEILGIFRLLRGVRLVLAGMWEWARESEIAPMFVDRDIDHTISLPGDVTAALCLLEERNRHLSKPASDTEAYNMAIQGLKDSFKVISSSNDPGTRLNRDDGMVLGWPITCNQEYIALLGSRQPLALVILAHYAVILHEMRDSWWVREWGSQLIHDVHQIVGDYWQDLMDWPIHRVSTGRPI</sequence>
<dbReference type="CDD" id="cd00067">
    <property type="entry name" value="GAL4"/>
    <property type="match status" value="1"/>
</dbReference>
<feature type="domain" description="Zn(2)-C6 fungal-type" evidence="2">
    <location>
        <begin position="13"/>
        <end position="43"/>
    </location>
</feature>
<dbReference type="SUPFAM" id="SSF57701">
    <property type="entry name" value="Zn2/Cys6 DNA-binding domain"/>
    <property type="match status" value="1"/>
</dbReference>
<evidence type="ECO:0000256" key="1">
    <source>
        <dbReference type="ARBA" id="ARBA00023242"/>
    </source>
</evidence>
<keyword evidence="4" id="KW-1185">Reference proteome</keyword>
<dbReference type="PROSITE" id="PS00463">
    <property type="entry name" value="ZN2_CY6_FUNGAL_1"/>
    <property type="match status" value="1"/>
</dbReference>
<dbReference type="AlphaFoldDB" id="A0A1L7WI81"/>
<dbReference type="InterPro" id="IPR036864">
    <property type="entry name" value="Zn2-C6_fun-type_DNA-bd_sf"/>
</dbReference>
<dbReference type="PANTHER" id="PTHR47784:SF5">
    <property type="entry name" value="STEROL UPTAKE CONTROL PROTEIN 2"/>
    <property type="match status" value="1"/>
</dbReference>
<name>A0A1L7WI81_9HELO</name>
<evidence type="ECO:0000259" key="2">
    <source>
        <dbReference type="PROSITE" id="PS50048"/>
    </source>
</evidence>
<dbReference type="OrthoDB" id="5386330at2759"/>
<keyword evidence="1" id="KW-0539">Nucleus</keyword>
<dbReference type="InterPro" id="IPR001138">
    <property type="entry name" value="Zn2Cys6_DnaBD"/>
</dbReference>
<dbReference type="STRING" id="576137.A0A1L7WI81"/>
<dbReference type="SMART" id="SM00066">
    <property type="entry name" value="GAL4"/>
    <property type="match status" value="1"/>
</dbReference>